<dbReference type="SUPFAM" id="SSF53850">
    <property type="entry name" value="Periplasmic binding protein-like II"/>
    <property type="match status" value="1"/>
</dbReference>
<dbReference type="InterPro" id="IPR001638">
    <property type="entry name" value="Solute-binding_3/MltF_N"/>
</dbReference>
<comment type="caution">
    <text evidence="4">The sequence shown here is derived from an EMBL/GenBank/DDBJ whole genome shotgun (WGS) entry which is preliminary data.</text>
</comment>
<reference evidence="4" key="2">
    <citation type="submission" date="2020-09" db="EMBL/GenBank/DDBJ databases">
        <authorList>
            <person name="Sun Q."/>
            <person name="Sedlacek I."/>
        </authorList>
    </citation>
    <scope>NUCLEOTIDE SEQUENCE</scope>
    <source>
        <strain evidence="4">CCM 7897</strain>
    </source>
</reference>
<dbReference type="EMBL" id="BMCT01000011">
    <property type="protein sequence ID" value="GGF86448.1"/>
    <property type="molecule type" value="Genomic_DNA"/>
</dbReference>
<evidence type="ECO:0000259" key="3">
    <source>
        <dbReference type="SMART" id="SM00062"/>
    </source>
</evidence>
<dbReference type="Gene3D" id="3.40.190.10">
    <property type="entry name" value="Periplasmic binding protein-like II"/>
    <property type="match status" value="2"/>
</dbReference>
<reference evidence="4" key="1">
    <citation type="journal article" date="2014" name="Int. J. Syst. Evol. Microbiol.">
        <title>Complete genome sequence of Corynebacterium casei LMG S-19264T (=DSM 44701T), isolated from a smear-ripened cheese.</title>
        <authorList>
            <consortium name="US DOE Joint Genome Institute (JGI-PGF)"/>
            <person name="Walter F."/>
            <person name="Albersmeier A."/>
            <person name="Kalinowski J."/>
            <person name="Ruckert C."/>
        </authorList>
    </citation>
    <scope>NUCLEOTIDE SEQUENCE</scope>
    <source>
        <strain evidence="4">CCM 7897</strain>
    </source>
</reference>
<keyword evidence="5" id="KW-1185">Reference proteome</keyword>
<organism evidence="4 5">
    <name type="scientific">Azorhizobium oxalatiphilum</name>
    <dbReference type="NCBI Taxonomy" id="980631"/>
    <lineage>
        <taxon>Bacteria</taxon>
        <taxon>Pseudomonadati</taxon>
        <taxon>Pseudomonadota</taxon>
        <taxon>Alphaproteobacteria</taxon>
        <taxon>Hyphomicrobiales</taxon>
        <taxon>Xanthobacteraceae</taxon>
        <taxon>Azorhizobium</taxon>
    </lineage>
</organism>
<feature type="compositionally biased region" description="Low complexity" evidence="2">
    <location>
        <begin position="1"/>
        <end position="21"/>
    </location>
</feature>
<dbReference type="SMART" id="SM00062">
    <property type="entry name" value="PBPb"/>
    <property type="match status" value="1"/>
</dbReference>
<evidence type="ECO:0000313" key="5">
    <source>
        <dbReference type="Proteomes" id="UP000606044"/>
    </source>
</evidence>
<dbReference type="AlphaFoldDB" id="A0A917CEM3"/>
<evidence type="ECO:0000256" key="2">
    <source>
        <dbReference type="SAM" id="MobiDB-lite"/>
    </source>
</evidence>
<proteinExistence type="predicted"/>
<feature type="domain" description="Solute-binding protein family 3/N-terminal" evidence="3">
    <location>
        <begin position="31"/>
        <end position="246"/>
    </location>
</feature>
<sequence>MDGMGETMTGDTTGTTQEPGQSADSPFPHTRLRGALNFGNALFTGRDENGGPVGLGMDLMRALAADFGAELEILSYAQPGDVVVAANADAWDVAILAIEPAREEFVSFAAPMTRIEASCVVDAALPDTPFAELDRPGFRIAAMARGGYELYLSRTLKQASVVKTASFAESIERFNGGEADAVAGLTTMLAARLPDMPRGRLMAESFQTIHHGFAVPHHLAAALPAISDFVARRAGAVIADAIRRHGINGLTPLTS</sequence>
<dbReference type="Pfam" id="PF00497">
    <property type="entry name" value="SBP_bac_3"/>
    <property type="match status" value="1"/>
</dbReference>
<dbReference type="PANTHER" id="PTHR35936:SF17">
    <property type="entry name" value="ARGININE-BINDING EXTRACELLULAR PROTEIN ARTP"/>
    <property type="match status" value="1"/>
</dbReference>
<evidence type="ECO:0000313" key="4">
    <source>
        <dbReference type="EMBL" id="GGF86448.1"/>
    </source>
</evidence>
<keyword evidence="1" id="KW-0732">Signal</keyword>
<dbReference type="Proteomes" id="UP000606044">
    <property type="component" value="Unassembled WGS sequence"/>
</dbReference>
<protein>
    <submittedName>
        <fullName evidence="4">ABC transporter substrate-binding protein</fullName>
    </submittedName>
</protein>
<name>A0A917CEM3_9HYPH</name>
<evidence type="ECO:0000256" key="1">
    <source>
        <dbReference type="ARBA" id="ARBA00022729"/>
    </source>
</evidence>
<gene>
    <name evidence="4" type="ORF">GCM10007301_52890</name>
</gene>
<dbReference type="PANTHER" id="PTHR35936">
    <property type="entry name" value="MEMBRANE-BOUND LYTIC MUREIN TRANSGLYCOSYLASE F"/>
    <property type="match status" value="1"/>
</dbReference>
<accession>A0A917CEM3</accession>
<feature type="region of interest" description="Disordered" evidence="2">
    <location>
        <begin position="1"/>
        <end position="27"/>
    </location>
</feature>